<dbReference type="PANTHER" id="PTHR43581">
    <property type="entry name" value="ATP/GTP PHOSPHATASE"/>
    <property type="match status" value="1"/>
</dbReference>
<dbReference type="Gene3D" id="3.40.50.300">
    <property type="entry name" value="P-loop containing nucleotide triphosphate hydrolases"/>
    <property type="match status" value="2"/>
</dbReference>
<protein>
    <submittedName>
        <fullName evidence="2">ATP-binding protein</fullName>
    </submittedName>
</protein>
<proteinExistence type="predicted"/>
<feature type="domain" description="ATPase AAA-type core" evidence="1">
    <location>
        <begin position="150"/>
        <end position="282"/>
    </location>
</feature>
<dbReference type="GO" id="GO:0016887">
    <property type="term" value="F:ATP hydrolysis activity"/>
    <property type="evidence" value="ECO:0007669"/>
    <property type="project" value="InterPro"/>
</dbReference>
<evidence type="ECO:0000259" key="1">
    <source>
        <dbReference type="Pfam" id="PF13304"/>
    </source>
</evidence>
<dbReference type="CDD" id="cd00267">
    <property type="entry name" value="ABC_ATPase"/>
    <property type="match status" value="1"/>
</dbReference>
<dbReference type="Proteomes" id="UP000217257">
    <property type="component" value="Chromosome"/>
</dbReference>
<reference evidence="2 3" key="1">
    <citation type="submission" date="2017-06" db="EMBL/GenBank/DDBJ databases">
        <title>Sequencing and comparative analysis of myxobacterial genomes.</title>
        <authorList>
            <person name="Rupp O."/>
            <person name="Goesmann A."/>
            <person name="Sogaard-Andersen L."/>
        </authorList>
    </citation>
    <scope>NUCLEOTIDE SEQUENCE [LARGE SCALE GENOMIC DNA]</scope>
    <source>
        <strain evidence="2 3">DSM 52655</strain>
    </source>
</reference>
<accession>A0A250J4M1</accession>
<dbReference type="RefSeq" id="WP_095986608.1">
    <property type="nucleotide sequence ID" value="NZ_CP022098.1"/>
</dbReference>
<dbReference type="AlphaFoldDB" id="A0A250J4M1"/>
<sequence length="358" mass="39268">MSIQRLRLTEFSVFEKAEFEFCPGINVIIGANSTGKSHLMKLLYAGHRVAEGAVAAKPPLTDEVFNHQLAEKLAGVFKPEEGAIGRLRNRRLGRGRAKVAIETNEGTLSFGLSSLGKLTVQERSWAPATPAVFLPSREVLAMYEGFVAAYEARELSFDETYYDTCKALAASQLRGPRGTRAAELLGPILAALGGDVRLMGNRFYVIQANGTFEAHLVAEGLRKIASVAHLIANGSLVENGLLLWDEPEANLNPRLISQVVEFLQAFARRGVQIFLASHDYLLTQKLSLVAEHPRQQDAVAMKFFSLFREGNAVQVESAPTLAGLERNPILQEFARHYDAEANAFAQSAEVMTPEEPTE</sequence>
<dbReference type="InterPro" id="IPR051396">
    <property type="entry name" value="Bact_Antivir_Def_Nuclease"/>
</dbReference>
<name>A0A250J4M1_9BACT</name>
<dbReference type="Pfam" id="PF13304">
    <property type="entry name" value="AAA_21"/>
    <property type="match status" value="1"/>
</dbReference>
<dbReference type="GO" id="GO:0005524">
    <property type="term" value="F:ATP binding"/>
    <property type="evidence" value="ECO:0007669"/>
    <property type="project" value="UniProtKB-KW"/>
</dbReference>
<dbReference type="SUPFAM" id="SSF52540">
    <property type="entry name" value="P-loop containing nucleoside triphosphate hydrolases"/>
    <property type="match status" value="1"/>
</dbReference>
<dbReference type="EMBL" id="CP022098">
    <property type="protein sequence ID" value="ATB38437.1"/>
    <property type="molecule type" value="Genomic_DNA"/>
</dbReference>
<dbReference type="InterPro" id="IPR003959">
    <property type="entry name" value="ATPase_AAA_core"/>
</dbReference>
<dbReference type="PANTHER" id="PTHR43581:SF2">
    <property type="entry name" value="EXCINUCLEASE ATPASE SUBUNIT"/>
    <property type="match status" value="1"/>
</dbReference>
<keyword evidence="2" id="KW-0067">ATP-binding</keyword>
<gene>
    <name evidence="2" type="ORF">CYFUS_003872</name>
</gene>
<organism evidence="2 3">
    <name type="scientific">Cystobacter fuscus</name>
    <dbReference type="NCBI Taxonomy" id="43"/>
    <lineage>
        <taxon>Bacteria</taxon>
        <taxon>Pseudomonadati</taxon>
        <taxon>Myxococcota</taxon>
        <taxon>Myxococcia</taxon>
        <taxon>Myxococcales</taxon>
        <taxon>Cystobacterineae</taxon>
        <taxon>Archangiaceae</taxon>
        <taxon>Cystobacter</taxon>
    </lineage>
</organism>
<dbReference type="InterPro" id="IPR027417">
    <property type="entry name" value="P-loop_NTPase"/>
</dbReference>
<dbReference type="KEGG" id="cfus:CYFUS_003872"/>
<evidence type="ECO:0000313" key="2">
    <source>
        <dbReference type="EMBL" id="ATB38437.1"/>
    </source>
</evidence>
<evidence type="ECO:0000313" key="3">
    <source>
        <dbReference type="Proteomes" id="UP000217257"/>
    </source>
</evidence>
<keyword evidence="2" id="KW-0547">Nucleotide-binding</keyword>